<dbReference type="InterPro" id="IPR002052">
    <property type="entry name" value="DNA_methylase_N6_adenine_CS"/>
</dbReference>
<comment type="similarity">
    <text evidence="5">Belongs to the protein N5-glutamine methyltransferase family. PrmC subfamily.</text>
</comment>
<sequence>MIPMKRHEALKWASSVLRQEGREEGAAEWLLRHALGDISRTELLFDLKEPLPASVQTAFSEAVKQHAEGVPVQYITGYESFYGRRFSVNKEVLIPRPETEELVYEVLQRAQRRFQNEPVTVVDVGTGSGAIAVTLALEEPAFSVATIDIAQESLEVARQNAKALGANVEFIHGDLLQPFIQAERKVDIVVSNPPYIPDHEITTLETIVKDQEPYRALSGGEDGYVFYRRFMEELPHVIRPHGIIAFEVGHDQGQVVAEMLRITFPGARVSVIRDISQKERMVIAELV</sequence>
<name>I8AE35_9BACL</name>
<dbReference type="GO" id="GO:0032259">
    <property type="term" value="P:methylation"/>
    <property type="evidence" value="ECO:0007669"/>
    <property type="project" value="UniProtKB-KW"/>
</dbReference>
<keyword evidence="3 5" id="KW-0949">S-adenosyl-L-methionine</keyword>
<evidence type="ECO:0000259" key="7">
    <source>
        <dbReference type="Pfam" id="PF17827"/>
    </source>
</evidence>
<feature type="binding site" evidence="5">
    <location>
        <position position="192"/>
    </location>
    <ligand>
        <name>S-adenosyl-L-methionine</name>
        <dbReference type="ChEBI" id="CHEBI:59789"/>
    </ligand>
</feature>
<keyword evidence="1 5" id="KW-0489">Methyltransferase</keyword>
<comment type="caution">
    <text evidence="8">The sequence shown here is derived from an EMBL/GenBank/DDBJ whole genome shotgun (WGS) entry which is preliminary data.</text>
</comment>
<evidence type="ECO:0000313" key="8">
    <source>
        <dbReference type="EMBL" id="EIT83852.1"/>
    </source>
</evidence>
<dbReference type="EMBL" id="AKKV01000043">
    <property type="protein sequence ID" value="EIT83852.1"/>
    <property type="molecule type" value="Genomic_DNA"/>
</dbReference>
<dbReference type="SUPFAM" id="SSF53335">
    <property type="entry name" value="S-adenosyl-L-methionine-dependent methyltransferases"/>
    <property type="match status" value="1"/>
</dbReference>
<dbReference type="InterPro" id="IPR019874">
    <property type="entry name" value="RF_methyltr_PrmC"/>
</dbReference>
<feature type="binding site" evidence="5">
    <location>
        <begin position="192"/>
        <end position="195"/>
    </location>
    <ligand>
        <name>substrate</name>
    </ligand>
</feature>
<comment type="function">
    <text evidence="5">Methylates the class 1 translation termination release factors RF1/PrfA and RF2/PrfB on the glutamine residue of the universally conserved GGQ motif.</text>
</comment>
<evidence type="ECO:0000259" key="6">
    <source>
        <dbReference type="Pfam" id="PF05175"/>
    </source>
</evidence>
<evidence type="ECO:0000256" key="1">
    <source>
        <dbReference type="ARBA" id="ARBA00022603"/>
    </source>
</evidence>
<dbReference type="InterPro" id="IPR040758">
    <property type="entry name" value="PrmC_N"/>
</dbReference>
<dbReference type="Gene3D" id="3.40.50.150">
    <property type="entry name" value="Vaccinia Virus protein VP39"/>
    <property type="match status" value="1"/>
</dbReference>
<comment type="caution">
    <text evidence="5">Lacks conserved residue(s) required for the propagation of feature annotation.</text>
</comment>
<feature type="binding site" evidence="5">
    <location>
        <position position="148"/>
    </location>
    <ligand>
        <name>S-adenosyl-L-methionine</name>
        <dbReference type="ChEBI" id="CHEBI:59789"/>
    </ligand>
</feature>
<feature type="domain" description="Methyltransferase small" evidence="6">
    <location>
        <begin position="119"/>
        <end position="207"/>
    </location>
</feature>
<reference evidence="8 9" key="1">
    <citation type="journal article" date="2012" name="J. Bacteriol.">
        <title>Genome of Bacillus macauensis ZFHKF-1, a Long-Chain-Forming Bacterium.</title>
        <authorList>
            <person name="Cai L."/>
            <person name="Zhang T."/>
        </authorList>
    </citation>
    <scope>NUCLEOTIDE SEQUENCE [LARGE SCALE GENOMIC DNA]</scope>
    <source>
        <strain evidence="8 9">ZFHKF-1</strain>
    </source>
</reference>
<evidence type="ECO:0000256" key="3">
    <source>
        <dbReference type="ARBA" id="ARBA00022691"/>
    </source>
</evidence>
<dbReference type="Pfam" id="PF05175">
    <property type="entry name" value="MTS"/>
    <property type="match status" value="1"/>
</dbReference>
<dbReference type="InterPro" id="IPR007848">
    <property type="entry name" value="Small_mtfrase_dom"/>
</dbReference>
<evidence type="ECO:0000256" key="2">
    <source>
        <dbReference type="ARBA" id="ARBA00022679"/>
    </source>
</evidence>
<dbReference type="HAMAP" id="MF_02126">
    <property type="entry name" value="RF_methyltr_PrmC"/>
    <property type="match status" value="1"/>
</dbReference>
<dbReference type="Proteomes" id="UP000004080">
    <property type="component" value="Unassembled WGS sequence"/>
</dbReference>
<feature type="domain" description="Release factor glutamine methyltransferase N-terminal" evidence="7">
    <location>
        <begin position="8"/>
        <end position="77"/>
    </location>
</feature>
<dbReference type="Pfam" id="PF17827">
    <property type="entry name" value="PrmC_N"/>
    <property type="match status" value="1"/>
</dbReference>
<dbReference type="EC" id="2.1.1.297" evidence="5"/>
<dbReference type="eggNOG" id="COG2890">
    <property type="taxonomic scope" value="Bacteria"/>
</dbReference>
<dbReference type="PANTHER" id="PTHR18895">
    <property type="entry name" value="HEMK METHYLTRANSFERASE"/>
    <property type="match status" value="1"/>
</dbReference>
<dbReference type="NCBIfam" id="TIGR03534">
    <property type="entry name" value="RF_mod_PrmC"/>
    <property type="match status" value="1"/>
</dbReference>
<dbReference type="PANTHER" id="PTHR18895:SF74">
    <property type="entry name" value="MTRF1L RELEASE FACTOR GLUTAMINE METHYLTRANSFERASE"/>
    <property type="match status" value="1"/>
</dbReference>
<dbReference type="PATRIC" id="fig|1196324.3.peg.3775"/>
<gene>
    <name evidence="5" type="primary">prmC</name>
    <name evidence="8" type="ORF">A374_18529</name>
</gene>
<dbReference type="InterPro" id="IPR029063">
    <property type="entry name" value="SAM-dependent_MTases_sf"/>
</dbReference>
<dbReference type="NCBIfam" id="TIGR00536">
    <property type="entry name" value="hemK_fam"/>
    <property type="match status" value="1"/>
</dbReference>
<dbReference type="AlphaFoldDB" id="I8AE35"/>
<dbReference type="STRING" id="1196324.A374_18529"/>
<evidence type="ECO:0000256" key="5">
    <source>
        <dbReference type="HAMAP-Rule" id="MF_02126"/>
    </source>
</evidence>
<evidence type="ECO:0000313" key="9">
    <source>
        <dbReference type="Proteomes" id="UP000004080"/>
    </source>
</evidence>
<organism evidence="8 9">
    <name type="scientific">Fictibacillus macauensis ZFHKF-1</name>
    <dbReference type="NCBI Taxonomy" id="1196324"/>
    <lineage>
        <taxon>Bacteria</taxon>
        <taxon>Bacillati</taxon>
        <taxon>Bacillota</taxon>
        <taxon>Bacilli</taxon>
        <taxon>Bacillales</taxon>
        <taxon>Fictibacillaceae</taxon>
        <taxon>Fictibacillus</taxon>
    </lineage>
</organism>
<comment type="catalytic activity">
    <reaction evidence="4 5">
        <text>L-glutaminyl-[peptide chain release factor] + S-adenosyl-L-methionine = N(5)-methyl-L-glutaminyl-[peptide chain release factor] + S-adenosyl-L-homocysteine + H(+)</text>
        <dbReference type="Rhea" id="RHEA:42896"/>
        <dbReference type="Rhea" id="RHEA-COMP:10271"/>
        <dbReference type="Rhea" id="RHEA-COMP:10272"/>
        <dbReference type="ChEBI" id="CHEBI:15378"/>
        <dbReference type="ChEBI" id="CHEBI:30011"/>
        <dbReference type="ChEBI" id="CHEBI:57856"/>
        <dbReference type="ChEBI" id="CHEBI:59789"/>
        <dbReference type="ChEBI" id="CHEBI:61891"/>
        <dbReference type="EC" id="2.1.1.297"/>
    </reaction>
</comment>
<dbReference type="InterPro" id="IPR004556">
    <property type="entry name" value="HemK-like"/>
</dbReference>
<keyword evidence="9" id="KW-1185">Reference proteome</keyword>
<dbReference type="GO" id="GO:0102559">
    <property type="term" value="F:peptide chain release factor N(5)-glutamine methyltransferase activity"/>
    <property type="evidence" value="ECO:0007669"/>
    <property type="project" value="UniProtKB-EC"/>
</dbReference>
<dbReference type="InterPro" id="IPR050320">
    <property type="entry name" value="N5-glutamine_MTase"/>
</dbReference>
<dbReference type="Gene3D" id="1.10.8.10">
    <property type="entry name" value="DNA helicase RuvA subunit, C-terminal domain"/>
    <property type="match status" value="1"/>
</dbReference>
<dbReference type="PROSITE" id="PS00092">
    <property type="entry name" value="N6_MTASE"/>
    <property type="match status" value="1"/>
</dbReference>
<protein>
    <recommendedName>
        <fullName evidence="5">Release factor glutamine methyltransferase</fullName>
        <shortName evidence="5">RF MTase</shortName>
        <ecNumber evidence="5">2.1.1.297</ecNumber>
    </recommendedName>
    <alternativeName>
        <fullName evidence="5">N5-glutamine methyltransferase PrmC</fullName>
    </alternativeName>
    <alternativeName>
        <fullName evidence="5">Protein-(glutamine-N5) MTase PrmC</fullName>
    </alternativeName>
    <alternativeName>
        <fullName evidence="5">Protein-glutamine N-methyltransferase PrmC</fullName>
    </alternativeName>
</protein>
<accession>I8AE35</accession>
<keyword evidence="2 5" id="KW-0808">Transferase</keyword>
<dbReference type="CDD" id="cd02440">
    <property type="entry name" value="AdoMet_MTases"/>
    <property type="match status" value="1"/>
</dbReference>
<dbReference type="GO" id="GO:0003676">
    <property type="term" value="F:nucleic acid binding"/>
    <property type="evidence" value="ECO:0007669"/>
    <property type="project" value="InterPro"/>
</dbReference>
<feature type="binding site" evidence="5">
    <location>
        <begin position="125"/>
        <end position="129"/>
    </location>
    <ligand>
        <name>S-adenosyl-L-methionine</name>
        <dbReference type="ChEBI" id="CHEBI:59789"/>
    </ligand>
</feature>
<proteinExistence type="inferred from homology"/>
<evidence type="ECO:0000256" key="4">
    <source>
        <dbReference type="ARBA" id="ARBA00048391"/>
    </source>
</evidence>